<protein>
    <submittedName>
        <fullName evidence="2">Uncharacterized protein</fullName>
    </submittedName>
</protein>
<gene>
    <name evidence="2" type="ORF">KI387_002807</name>
</gene>
<comment type="caution">
    <text evidence="2">The sequence shown here is derived from an EMBL/GenBank/DDBJ whole genome shotgun (WGS) entry which is preliminary data.</text>
</comment>
<feature type="compositionally biased region" description="Gly residues" evidence="1">
    <location>
        <begin position="92"/>
        <end position="101"/>
    </location>
</feature>
<keyword evidence="3" id="KW-1185">Reference proteome</keyword>
<sequence>EPVKVAKRVFCNGGPCTEPPAPALRVCQVHGEGGGVRCRERVVDSGLTSFGLSPLKSPATPNIVQFVGDSLTPWHQKASSYPTPRHTTLYNRGGGGQVWSQ</sequence>
<dbReference type="EMBL" id="JAHRHJ020000001">
    <property type="protein sequence ID" value="KAH9330699.1"/>
    <property type="molecule type" value="Genomic_DNA"/>
</dbReference>
<organism evidence="2 3">
    <name type="scientific">Taxus chinensis</name>
    <name type="common">Chinese yew</name>
    <name type="synonym">Taxus wallichiana var. chinensis</name>
    <dbReference type="NCBI Taxonomy" id="29808"/>
    <lineage>
        <taxon>Eukaryota</taxon>
        <taxon>Viridiplantae</taxon>
        <taxon>Streptophyta</taxon>
        <taxon>Embryophyta</taxon>
        <taxon>Tracheophyta</taxon>
        <taxon>Spermatophyta</taxon>
        <taxon>Pinopsida</taxon>
        <taxon>Pinidae</taxon>
        <taxon>Conifers II</taxon>
        <taxon>Cupressales</taxon>
        <taxon>Taxaceae</taxon>
        <taxon>Taxus</taxon>
    </lineage>
</organism>
<evidence type="ECO:0000313" key="2">
    <source>
        <dbReference type="EMBL" id="KAH9330699.1"/>
    </source>
</evidence>
<feature type="non-terminal residue" evidence="2">
    <location>
        <position position="1"/>
    </location>
</feature>
<accession>A0AA38GWF4</accession>
<reference evidence="2 3" key="1">
    <citation type="journal article" date="2021" name="Nat. Plants">
        <title>The Taxus genome provides insights into paclitaxel biosynthesis.</title>
        <authorList>
            <person name="Xiong X."/>
            <person name="Gou J."/>
            <person name="Liao Q."/>
            <person name="Li Y."/>
            <person name="Zhou Q."/>
            <person name="Bi G."/>
            <person name="Li C."/>
            <person name="Du R."/>
            <person name="Wang X."/>
            <person name="Sun T."/>
            <person name="Guo L."/>
            <person name="Liang H."/>
            <person name="Lu P."/>
            <person name="Wu Y."/>
            <person name="Zhang Z."/>
            <person name="Ro D.K."/>
            <person name="Shang Y."/>
            <person name="Huang S."/>
            <person name="Yan J."/>
        </authorList>
    </citation>
    <scope>NUCLEOTIDE SEQUENCE [LARGE SCALE GENOMIC DNA]</scope>
    <source>
        <strain evidence="2">Ta-2019</strain>
    </source>
</reference>
<evidence type="ECO:0000313" key="3">
    <source>
        <dbReference type="Proteomes" id="UP000824469"/>
    </source>
</evidence>
<feature type="region of interest" description="Disordered" evidence="1">
    <location>
        <begin position="76"/>
        <end position="101"/>
    </location>
</feature>
<proteinExistence type="predicted"/>
<dbReference type="Proteomes" id="UP000824469">
    <property type="component" value="Unassembled WGS sequence"/>
</dbReference>
<dbReference type="AlphaFoldDB" id="A0AA38GWF4"/>
<evidence type="ECO:0000256" key="1">
    <source>
        <dbReference type="SAM" id="MobiDB-lite"/>
    </source>
</evidence>
<feature type="compositionally biased region" description="Polar residues" evidence="1">
    <location>
        <begin position="77"/>
        <end position="90"/>
    </location>
</feature>
<feature type="non-terminal residue" evidence="2">
    <location>
        <position position="101"/>
    </location>
</feature>
<name>A0AA38GWF4_TAXCH</name>